<keyword evidence="1" id="KW-0812">Transmembrane</keyword>
<keyword evidence="3" id="KW-1185">Reference proteome</keyword>
<keyword evidence="1" id="KW-1133">Transmembrane helix</keyword>
<accession>A0ABR6CUY2</accession>
<dbReference type="Proteomes" id="UP000626697">
    <property type="component" value="Unassembled WGS sequence"/>
</dbReference>
<organism evidence="2 3">
    <name type="scientific">Peribacillus huizhouensis</name>
    <dbReference type="NCBI Taxonomy" id="1501239"/>
    <lineage>
        <taxon>Bacteria</taxon>
        <taxon>Bacillati</taxon>
        <taxon>Bacillota</taxon>
        <taxon>Bacilli</taxon>
        <taxon>Bacillales</taxon>
        <taxon>Bacillaceae</taxon>
        <taxon>Peribacillus</taxon>
    </lineage>
</organism>
<evidence type="ECO:0000256" key="1">
    <source>
        <dbReference type="SAM" id="Phobius"/>
    </source>
</evidence>
<evidence type="ECO:0000313" key="2">
    <source>
        <dbReference type="EMBL" id="MBA9028834.1"/>
    </source>
</evidence>
<dbReference type="EMBL" id="JACJHX010000019">
    <property type="protein sequence ID" value="MBA9028834.1"/>
    <property type="molecule type" value="Genomic_DNA"/>
</dbReference>
<feature type="transmembrane region" description="Helical" evidence="1">
    <location>
        <begin position="6"/>
        <end position="25"/>
    </location>
</feature>
<protein>
    <submittedName>
        <fullName evidence="2">Uncharacterized protein</fullName>
    </submittedName>
</protein>
<gene>
    <name evidence="2" type="ORF">HNP81_004155</name>
</gene>
<dbReference type="RefSeq" id="WP_182503805.1">
    <property type="nucleotide sequence ID" value="NZ_JACJHX010000019.1"/>
</dbReference>
<evidence type="ECO:0000313" key="3">
    <source>
        <dbReference type="Proteomes" id="UP000626697"/>
    </source>
</evidence>
<proteinExistence type="predicted"/>
<keyword evidence="1" id="KW-0472">Membrane</keyword>
<name>A0ABR6CUY2_9BACI</name>
<comment type="caution">
    <text evidence="2">The sequence shown here is derived from an EMBL/GenBank/DDBJ whole genome shotgun (WGS) entry which is preliminary data.</text>
</comment>
<sequence>MVAYVLGFSIPFLLMALFITKFTWLKKYSGTLMRIGGGIMIVMELFCILINLHLSIHYYIRYSEISRDFNLSGYRSVLIKERFSERS</sequence>
<reference evidence="2 3" key="1">
    <citation type="submission" date="2020-08" db="EMBL/GenBank/DDBJ databases">
        <title>Genomic Encyclopedia of Type Strains, Phase IV (KMG-IV): sequencing the most valuable type-strain genomes for metagenomic binning, comparative biology and taxonomic classification.</title>
        <authorList>
            <person name="Goeker M."/>
        </authorList>
    </citation>
    <scope>NUCLEOTIDE SEQUENCE [LARGE SCALE GENOMIC DNA]</scope>
    <source>
        <strain evidence="2 3">DSM 105481</strain>
    </source>
</reference>
<feature type="transmembrane region" description="Helical" evidence="1">
    <location>
        <begin position="37"/>
        <end position="60"/>
    </location>
</feature>